<dbReference type="InterPro" id="IPR006311">
    <property type="entry name" value="TAT_signal"/>
</dbReference>
<proteinExistence type="predicted"/>
<sequence length="393" mass="42722">MTTNITRRGLLGTTSGALALYSTGVLGQAKLPANPVALNIIDVAGNLQLTQTSIERFARENPKIVSRVTFSRAPSPELPSKLKAQQQADKVDIDLVLTGPGALSDGIQQGLWIDVVKAHAAGLPKLEDVYHEQALMMQRNFGQDQGVAVVYSPSGPLFEYAPDRVKSVPKTAADLLAWVKANPKRFTYARPVNSGPGWTFLMGIPYILGDKDPKDPVNGWDKTWSYLKELGTGIDYYPAGTGATMKELGEGTRDMILTTCGWDINPRALGIVPKEANVFALEGTHWVPDTQFMCIPKGVSDEKIGAILALMSYMLKPEQQAATYDKGYFYPGPAVKGVTLAMAPEESQAVIKEYGRPVYDDLIATLPTVVPLTPEKLVAAFRRWDQEIGSAVK</sequence>
<dbReference type="InterPro" id="IPR006059">
    <property type="entry name" value="SBP"/>
</dbReference>
<dbReference type="AlphaFoldDB" id="A0A5N3PFW6"/>
<dbReference type="RefSeq" id="WP_150942384.1">
    <property type="nucleotide sequence ID" value="NZ_VCMV01000004.1"/>
</dbReference>
<dbReference type="SUPFAM" id="SSF53850">
    <property type="entry name" value="Periplasmic binding protein-like II"/>
    <property type="match status" value="1"/>
</dbReference>
<gene>
    <name evidence="2" type="ORF">FEZ63_04190</name>
</gene>
<protein>
    <submittedName>
        <fullName evidence="2">Extracellular solute-binding protein</fullName>
    </submittedName>
</protein>
<dbReference type="PROSITE" id="PS51318">
    <property type="entry name" value="TAT"/>
    <property type="match status" value="1"/>
</dbReference>
<evidence type="ECO:0000313" key="3">
    <source>
        <dbReference type="Proteomes" id="UP000325684"/>
    </source>
</evidence>
<keyword evidence="3" id="KW-1185">Reference proteome</keyword>
<dbReference type="EMBL" id="VCMV01000004">
    <property type="protein sequence ID" value="KAB0268648.1"/>
    <property type="molecule type" value="Genomic_DNA"/>
</dbReference>
<dbReference type="OrthoDB" id="3239593at2"/>
<organism evidence="2 3">
    <name type="scientific">Microvirga brassicacearum</name>
    <dbReference type="NCBI Taxonomy" id="2580413"/>
    <lineage>
        <taxon>Bacteria</taxon>
        <taxon>Pseudomonadati</taxon>
        <taxon>Pseudomonadota</taxon>
        <taxon>Alphaproteobacteria</taxon>
        <taxon>Hyphomicrobiales</taxon>
        <taxon>Methylobacteriaceae</taxon>
        <taxon>Microvirga</taxon>
    </lineage>
</organism>
<dbReference type="Pfam" id="PF13416">
    <property type="entry name" value="SBP_bac_8"/>
    <property type="match status" value="1"/>
</dbReference>
<reference evidence="2 3" key="1">
    <citation type="journal article" date="2019" name="Microorganisms">
        <title>Genome Insights into the Novel Species Microvirga brassicacearum, a Rapeseed Endophyte with Biotechnological Potential.</title>
        <authorList>
            <person name="Jimenez-Gomez A."/>
            <person name="Saati-Santamaria Z."/>
            <person name="Igual J.M."/>
            <person name="Rivas R."/>
            <person name="Mateos P.F."/>
            <person name="Garcia-Fraile P."/>
        </authorList>
    </citation>
    <scope>NUCLEOTIDE SEQUENCE [LARGE SCALE GENOMIC DNA]</scope>
    <source>
        <strain evidence="2 3">CDVBN77</strain>
    </source>
</reference>
<name>A0A5N3PFW6_9HYPH</name>
<evidence type="ECO:0000313" key="2">
    <source>
        <dbReference type="EMBL" id="KAB0268648.1"/>
    </source>
</evidence>
<dbReference type="PANTHER" id="PTHR42779:SF1">
    <property type="entry name" value="PROTEIN YNJB"/>
    <property type="match status" value="1"/>
</dbReference>
<evidence type="ECO:0000256" key="1">
    <source>
        <dbReference type="ARBA" id="ARBA00022764"/>
    </source>
</evidence>
<dbReference type="Proteomes" id="UP000325684">
    <property type="component" value="Unassembled WGS sequence"/>
</dbReference>
<dbReference type="PANTHER" id="PTHR42779">
    <property type="entry name" value="PROTEIN YNJB"/>
    <property type="match status" value="1"/>
</dbReference>
<dbReference type="Gene3D" id="3.40.190.10">
    <property type="entry name" value="Periplasmic binding protein-like II"/>
    <property type="match status" value="2"/>
</dbReference>
<accession>A0A5N3PFW6</accession>
<keyword evidence="1" id="KW-0574">Periplasm</keyword>
<comment type="caution">
    <text evidence="2">The sequence shown here is derived from an EMBL/GenBank/DDBJ whole genome shotgun (WGS) entry which is preliminary data.</text>
</comment>